<name>A0A0K0CTY0_ANGCA</name>
<reference evidence="1" key="1">
    <citation type="submission" date="2012-09" db="EMBL/GenBank/DDBJ databases">
        <authorList>
            <person name="Martin A.A."/>
        </authorList>
    </citation>
    <scope>NUCLEOTIDE SEQUENCE</scope>
</reference>
<proteinExistence type="predicted"/>
<organism evidence="1 2">
    <name type="scientific">Angiostrongylus cantonensis</name>
    <name type="common">Rat lungworm</name>
    <dbReference type="NCBI Taxonomy" id="6313"/>
    <lineage>
        <taxon>Eukaryota</taxon>
        <taxon>Metazoa</taxon>
        <taxon>Ecdysozoa</taxon>
        <taxon>Nematoda</taxon>
        <taxon>Chromadorea</taxon>
        <taxon>Rhabditida</taxon>
        <taxon>Rhabditina</taxon>
        <taxon>Rhabditomorpha</taxon>
        <taxon>Strongyloidea</taxon>
        <taxon>Metastrongylidae</taxon>
        <taxon>Angiostrongylus</taxon>
    </lineage>
</organism>
<sequence length="173" mass="20082">MMICFEYGGTREAHFEFLKAFLWARVAQWNDAECRKYSLREKYKMLEALGGRNQRYLAETPEEASRSFVSSASSPLLMKYADVPQEDKYTPYCNKECETIRIRLENALEKRQPKRRLWAAAPFSLAQHDDVGHVEIERDFSSMGKCSLGCTSLHPEKQEFARGLHDLLDDFSL</sequence>
<dbReference type="AlphaFoldDB" id="A0A0K0CTY0"/>
<accession>A0A0K0CTY0</accession>
<evidence type="ECO:0000313" key="2">
    <source>
        <dbReference type="WBParaSite" id="ACAC_0000059201-mRNA-1"/>
    </source>
</evidence>
<reference evidence="2" key="2">
    <citation type="submission" date="2017-02" db="UniProtKB">
        <authorList>
            <consortium name="WormBaseParasite"/>
        </authorList>
    </citation>
    <scope>IDENTIFICATION</scope>
</reference>
<dbReference type="WBParaSite" id="ACAC_0000059201-mRNA-1">
    <property type="protein sequence ID" value="ACAC_0000059201-mRNA-1"/>
    <property type="gene ID" value="ACAC_0000059201"/>
</dbReference>
<protein>
    <submittedName>
        <fullName evidence="2">RGS domain-containing protein</fullName>
    </submittedName>
</protein>
<dbReference type="Proteomes" id="UP000035642">
    <property type="component" value="Unassembled WGS sequence"/>
</dbReference>
<keyword evidence="1" id="KW-1185">Reference proteome</keyword>
<evidence type="ECO:0000313" key="1">
    <source>
        <dbReference type="Proteomes" id="UP000035642"/>
    </source>
</evidence>